<evidence type="ECO:0000259" key="1">
    <source>
        <dbReference type="Pfam" id="PF00534"/>
    </source>
</evidence>
<proteinExistence type="predicted"/>
<name>A0A0F6WAC0_9BACT</name>
<dbReference type="OrthoDB" id="267270at2"/>
<dbReference type="InterPro" id="IPR050194">
    <property type="entry name" value="Glycosyltransferase_grp1"/>
</dbReference>
<evidence type="ECO:0000313" key="2">
    <source>
        <dbReference type="EMBL" id="AKF11390.1"/>
    </source>
</evidence>
<keyword evidence="2" id="KW-0808">Transferase</keyword>
<dbReference type="PANTHER" id="PTHR45947">
    <property type="entry name" value="SULFOQUINOVOSYL TRANSFERASE SQD2"/>
    <property type="match status" value="1"/>
</dbReference>
<dbReference type="SUPFAM" id="SSF53756">
    <property type="entry name" value="UDP-Glycosyltransferase/glycogen phosphorylase"/>
    <property type="match status" value="1"/>
</dbReference>
<dbReference type="GO" id="GO:0016757">
    <property type="term" value="F:glycosyltransferase activity"/>
    <property type="evidence" value="ECO:0007669"/>
    <property type="project" value="InterPro"/>
</dbReference>
<dbReference type="InterPro" id="IPR001296">
    <property type="entry name" value="Glyco_trans_1"/>
</dbReference>
<accession>A0A0F6WAC0</accession>
<dbReference type="Gene3D" id="3.40.50.2000">
    <property type="entry name" value="Glycogen Phosphorylase B"/>
    <property type="match status" value="2"/>
</dbReference>
<reference evidence="2 3" key="1">
    <citation type="submission" date="2015-03" db="EMBL/GenBank/DDBJ databases">
        <title>Genome assembly of Sandaracinus amylolyticus DSM 53668.</title>
        <authorList>
            <person name="Sharma G."/>
            <person name="Subramanian S."/>
        </authorList>
    </citation>
    <scope>NUCLEOTIDE SEQUENCE [LARGE SCALE GENOMIC DNA]</scope>
    <source>
        <strain evidence="2 3">DSM 53668</strain>
    </source>
</reference>
<dbReference type="KEGG" id="samy:DB32_008539"/>
<keyword evidence="3" id="KW-1185">Reference proteome</keyword>
<dbReference type="AlphaFoldDB" id="A0A0F6WAC0"/>
<organism evidence="2 3">
    <name type="scientific">Sandaracinus amylolyticus</name>
    <dbReference type="NCBI Taxonomy" id="927083"/>
    <lineage>
        <taxon>Bacteria</taxon>
        <taxon>Pseudomonadati</taxon>
        <taxon>Myxococcota</taxon>
        <taxon>Polyangia</taxon>
        <taxon>Polyangiales</taxon>
        <taxon>Sandaracinaceae</taxon>
        <taxon>Sandaracinus</taxon>
    </lineage>
</organism>
<feature type="domain" description="Glycosyl transferase family 1" evidence="1">
    <location>
        <begin position="215"/>
        <end position="375"/>
    </location>
</feature>
<protein>
    <submittedName>
        <fullName evidence="2">Lipid carrier UDP-N-acetylgalactosaminyltransferase</fullName>
    </submittedName>
</protein>
<dbReference type="Pfam" id="PF00534">
    <property type="entry name" value="Glycos_transf_1"/>
    <property type="match status" value="1"/>
</dbReference>
<dbReference type="Proteomes" id="UP000034883">
    <property type="component" value="Chromosome"/>
</dbReference>
<gene>
    <name evidence="2" type="ORF">DB32_008539</name>
</gene>
<sequence>MSDPYLLLTFIPLYRDAAGRLYTDRLWQRDLVRHFDYIPHVRLACPVRRIEDAVGVDLAHVEVPEGTRFEIVELPWTPSVRSALMALPHTMRVLHRGIRDAGLVHSGIVGWPYPLGWIANAMAMAQQKPLVLVVESTPWRIAGTGAERPVHVLRALTTEALGRFFVNRADLTFFTHEGYRRELSTNPRGRAFITPAAWIDEKDVLTRDEATRVWQAKRERTPRFVYPSRLLREKGTDVLLDALRTLEAQGTSVQVDVIGVGDRRSAFEEAAQRLRVVKLRFLEPVSYGEPFFRFLDGYHAVLVPQLGDEQPRILFDAYARALPVLASDTPGVSAFVEDRVTGRLHARGDATDLAALLEWAHGHGGELERMGIVARERALTFTHRAMHEARARVLREHYATTVTPVETRKPEVAEVA</sequence>
<dbReference type="STRING" id="927083.DB32_008539"/>
<dbReference type="EMBL" id="CP011125">
    <property type="protein sequence ID" value="AKF11390.1"/>
    <property type="molecule type" value="Genomic_DNA"/>
</dbReference>
<evidence type="ECO:0000313" key="3">
    <source>
        <dbReference type="Proteomes" id="UP000034883"/>
    </source>
</evidence>
<dbReference type="RefSeq" id="WP_053238263.1">
    <property type="nucleotide sequence ID" value="NZ_CP011125.1"/>
</dbReference>
<dbReference type="PANTHER" id="PTHR45947:SF3">
    <property type="entry name" value="SULFOQUINOVOSYL TRANSFERASE SQD2"/>
    <property type="match status" value="1"/>
</dbReference>